<evidence type="ECO:0000313" key="6">
    <source>
        <dbReference type="Proteomes" id="UP000800092"/>
    </source>
</evidence>
<dbReference type="AlphaFoldDB" id="A0A6A6H6Z1"/>
<reference evidence="5" key="1">
    <citation type="journal article" date="2020" name="Stud. Mycol.">
        <title>101 Dothideomycetes genomes: a test case for predicting lifestyles and emergence of pathogens.</title>
        <authorList>
            <person name="Haridas S."/>
            <person name="Albert R."/>
            <person name="Binder M."/>
            <person name="Bloem J."/>
            <person name="Labutti K."/>
            <person name="Salamov A."/>
            <person name="Andreopoulos B."/>
            <person name="Baker S."/>
            <person name="Barry K."/>
            <person name="Bills G."/>
            <person name="Bluhm B."/>
            <person name="Cannon C."/>
            <person name="Castanera R."/>
            <person name="Culley D."/>
            <person name="Daum C."/>
            <person name="Ezra D."/>
            <person name="Gonzalez J."/>
            <person name="Henrissat B."/>
            <person name="Kuo A."/>
            <person name="Liang C."/>
            <person name="Lipzen A."/>
            <person name="Lutzoni F."/>
            <person name="Magnuson J."/>
            <person name="Mondo S."/>
            <person name="Nolan M."/>
            <person name="Ohm R."/>
            <person name="Pangilinan J."/>
            <person name="Park H.-J."/>
            <person name="Ramirez L."/>
            <person name="Alfaro M."/>
            <person name="Sun H."/>
            <person name="Tritt A."/>
            <person name="Yoshinaga Y."/>
            <person name="Zwiers L.-H."/>
            <person name="Turgeon B."/>
            <person name="Goodwin S."/>
            <person name="Spatafora J."/>
            <person name="Crous P."/>
            <person name="Grigoriev I."/>
        </authorList>
    </citation>
    <scope>NUCLEOTIDE SEQUENCE</scope>
    <source>
        <strain evidence="5">Tuck. ex Michener</strain>
    </source>
</reference>
<protein>
    <recommendedName>
        <fullName evidence="7">NIMA interactive protein</fullName>
    </recommendedName>
</protein>
<feature type="region of interest" description="Disordered" evidence="4">
    <location>
        <begin position="572"/>
        <end position="637"/>
    </location>
</feature>
<evidence type="ECO:0000256" key="2">
    <source>
        <dbReference type="ARBA" id="ARBA00023054"/>
    </source>
</evidence>
<evidence type="ECO:0000256" key="4">
    <source>
        <dbReference type="SAM" id="MobiDB-lite"/>
    </source>
</evidence>
<feature type="region of interest" description="Disordered" evidence="4">
    <location>
        <begin position="412"/>
        <end position="449"/>
    </location>
</feature>
<proteinExistence type="inferred from homology"/>
<accession>A0A6A6H6Z1</accession>
<evidence type="ECO:0008006" key="7">
    <source>
        <dbReference type="Google" id="ProtNLM"/>
    </source>
</evidence>
<evidence type="ECO:0000313" key="5">
    <source>
        <dbReference type="EMBL" id="KAF2233864.1"/>
    </source>
</evidence>
<name>A0A6A6H6Z1_VIRVR</name>
<feature type="compositionally biased region" description="Basic and acidic residues" evidence="4">
    <location>
        <begin position="386"/>
        <end position="396"/>
    </location>
</feature>
<keyword evidence="6" id="KW-1185">Reference proteome</keyword>
<evidence type="ECO:0000256" key="1">
    <source>
        <dbReference type="ARBA" id="ARBA00009291"/>
    </source>
</evidence>
<evidence type="ECO:0000256" key="3">
    <source>
        <dbReference type="SAM" id="Coils"/>
    </source>
</evidence>
<dbReference type="OrthoDB" id="312015at2759"/>
<feature type="compositionally biased region" description="Polar residues" evidence="4">
    <location>
        <begin position="482"/>
        <end position="515"/>
    </location>
</feature>
<feature type="compositionally biased region" description="Basic and acidic residues" evidence="4">
    <location>
        <begin position="573"/>
        <end position="599"/>
    </location>
</feature>
<sequence>MDSNSLKTASTYINNLLLARGLLRDSEPIPFEHARTHKGKDGDATMAKTMSLVHDLILQRDREQSHHQSLTTHLQTLRADATSTTARLSRLQTAHDAQARQLAASETAARTARTALRSAEAANKALEKEVVRLKQKVGEVRRAAEKDVRRRDEVVRGLRAHLSARQRGSKVGVVGASVVITPGSRGRKGETKGDEARGGADTADPGYSLRQETTEFLTQLGQSLSDENDGLIALLRGVVGEVKGLLGVSEEGTGKGRGGVKKTGGDIQIQTIVEEEDTAMVNALPTSYEALAADVDAVLGQLKEVLTSPNFVPLEEVETRDEEIGILRHGWERMEARWREAVAMMEGWRKRIEEKGDTVQLEDLKMGLGLGQGFEDLASIAGSARKRSDSCRKNESDESGIDLVKEYRPVDKKVEYGEGTEQSDMFDLESPTQHQPLRETKANPKSPRRVSFMLSLDGTADENSELDILANAPDLSPGKVFSQGQKAHGQQSRGSSPKVSFAKTDTGTPSHQGKNNRLPPSPTTRLTMSRRLSAHLRHTLRNQQPDADEDSVHDHFTVQDKLRAAQVEAEAAAEARAKKMQEQEDERRRQMGKEVRETRSNMAGSPAKAVKRTRIGGRPKRRKSTLTPDELMGLLGD</sequence>
<dbReference type="Pfam" id="PF11559">
    <property type="entry name" value="ADIP"/>
    <property type="match status" value="1"/>
</dbReference>
<feature type="compositionally biased region" description="Basic residues" evidence="4">
    <location>
        <begin position="609"/>
        <end position="624"/>
    </location>
</feature>
<feature type="region of interest" description="Disordered" evidence="4">
    <location>
        <begin position="385"/>
        <end position="404"/>
    </location>
</feature>
<dbReference type="EMBL" id="ML991803">
    <property type="protein sequence ID" value="KAF2233864.1"/>
    <property type="molecule type" value="Genomic_DNA"/>
</dbReference>
<gene>
    <name evidence="5" type="ORF">EV356DRAFT_486205</name>
</gene>
<feature type="compositionally biased region" description="Basic and acidic residues" evidence="4">
    <location>
        <begin position="187"/>
        <end position="198"/>
    </location>
</feature>
<feature type="coiled-coil region" evidence="3">
    <location>
        <begin position="109"/>
        <end position="143"/>
    </location>
</feature>
<organism evidence="5 6">
    <name type="scientific">Viridothelium virens</name>
    <name type="common">Speckled blister lichen</name>
    <name type="synonym">Trypethelium virens</name>
    <dbReference type="NCBI Taxonomy" id="1048519"/>
    <lineage>
        <taxon>Eukaryota</taxon>
        <taxon>Fungi</taxon>
        <taxon>Dikarya</taxon>
        <taxon>Ascomycota</taxon>
        <taxon>Pezizomycotina</taxon>
        <taxon>Dothideomycetes</taxon>
        <taxon>Dothideomycetes incertae sedis</taxon>
        <taxon>Trypetheliales</taxon>
        <taxon>Trypetheliaceae</taxon>
        <taxon>Viridothelium</taxon>
    </lineage>
</organism>
<feature type="region of interest" description="Disordered" evidence="4">
    <location>
        <begin position="476"/>
        <end position="525"/>
    </location>
</feature>
<dbReference type="Proteomes" id="UP000800092">
    <property type="component" value="Unassembled WGS sequence"/>
</dbReference>
<comment type="similarity">
    <text evidence="1">Belongs to the ADIP family.</text>
</comment>
<dbReference type="InterPro" id="IPR021622">
    <property type="entry name" value="Afadin/alpha-actinin-bd"/>
</dbReference>
<feature type="region of interest" description="Disordered" evidence="4">
    <location>
        <begin position="182"/>
        <end position="207"/>
    </location>
</feature>
<keyword evidence="2 3" id="KW-0175">Coiled coil</keyword>